<dbReference type="KEGG" id="haxz:M0R88_15625"/>
<name>A0A8U0IG14_9EURY</name>
<proteinExistence type="predicted"/>
<dbReference type="AlphaFoldDB" id="A0A8U0IG14"/>
<dbReference type="EMBL" id="CP096658">
    <property type="protein sequence ID" value="UPV99932.1"/>
    <property type="molecule type" value="Genomic_DNA"/>
</dbReference>
<evidence type="ECO:0000313" key="1">
    <source>
        <dbReference type="EMBL" id="UPV99932.1"/>
    </source>
</evidence>
<evidence type="ECO:0000313" key="2">
    <source>
        <dbReference type="Proteomes" id="UP000830434"/>
    </source>
</evidence>
<dbReference type="GeneID" id="72191314"/>
<keyword evidence="2" id="KW-1185">Reference proteome</keyword>
<gene>
    <name evidence="1" type="ORF">M0R88_15625</name>
</gene>
<dbReference type="RefSeq" id="WP_248654388.1">
    <property type="nucleotide sequence ID" value="NZ_CP096658.1"/>
</dbReference>
<dbReference type="Proteomes" id="UP000830434">
    <property type="component" value="Chromosome"/>
</dbReference>
<reference evidence="1" key="1">
    <citation type="submission" date="2022-04" db="EMBL/GenBank/DDBJ databases">
        <title>Diverse halophilic archaea isolated from saline environments.</title>
        <authorList>
            <person name="Cui H.-L."/>
        </authorList>
    </citation>
    <scope>NUCLEOTIDE SEQUENCE</scope>
    <source>
        <strain evidence="1">XZYJT40</strain>
    </source>
</reference>
<sequence>MTTSLDYPDRDIRLIYLGGDSMFDGPYMEPRLFGDFSPTDDDPDPDVWPLEGYDPGHPADVDDLILWGNSFPAPHAAWVTEEYLQSVYGYNPRRQTLDVEELPPWEQSDTAKYEGTVDVVPGGAAGRQMRLTHDRRVALERLGRLWNGERVRGHHLLRDKLPSWTDLFGDLDQDDLKRLVIDPDHDYEFAEAFGDHPWYEQEASVYLAPKTILRKKVWYSPTLKGRTLINQHSAFPPLKGDPREGLPHRVAVGLATIRERHHGRDVETYCNLNGYTVDIVSRNPNGQLYAGEVLTSHHNWTLHRNTYRKLVDLHNQGIVPCAVFDTRETAYQIFNHWHNHEALSAELPNGAFGSEPNVSTGQKQIREAYEGATSWVVESWTTTSDLWSSTIGDPTTTIDPAVLFSTNW</sequence>
<accession>A0A8U0IG14</accession>
<organism evidence="1 2">
    <name type="scientific">Halorussus gelatinilyticus</name>
    <dbReference type="NCBI Taxonomy" id="2937524"/>
    <lineage>
        <taxon>Archaea</taxon>
        <taxon>Methanobacteriati</taxon>
        <taxon>Methanobacteriota</taxon>
        <taxon>Stenosarchaea group</taxon>
        <taxon>Halobacteria</taxon>
        <taxon>Halobacteriales</taxon>
        <taxon>Haladaptataceae</taxon>
        <taxon>Halorussus</taxon>
    </lineage>
</organism>
<protein>
    <submittedName>
        <fullName evidence="1">Uncharacterized protein</fullName>
    </submittedName>
</protein>